<dbReference type="GO" id="GO:0032993">
    <property type="term" value="C:protein-DNA complex"/>
    <property type="evidence" value="ECO:0007669"/>
    <property type="project" value="TreeGrafter"/>
</dbReference>
<dbReference type="Proteomes" id="UP000078356">
    <property type="component" value="Unassembled WGS sequence"/>
</dbReference>
<dbReference type="InterPro" id="IPR016032">
    <property type="entry name" value="Sig_transdc_resp-reg_C-effctor"/>
</dbReference>
<comment type="caution">
    <text evidence="10">The sequence shown here is derived from an EMBL/GenBank/DDBJ whole genome shotgun (WGS) entry which is preliminary data.</text>
</comment>
<dbReference type="CDD" id="cd17574">
    <property type="entry name" value="REC_OmpR"/>
    <property type="match status" value="1"/>
</dbReference>
<dbReference type="GO" id="GO:0000156">
    <property type="term" value="F:phosphorelay response regulator activity"/>
    <property type="evidence" value="ECO:0007669"/>
    <property type="project" value="TreeGrafter"/>
</dbReference>
<dbReference type="Gene3D" id="1.10.10.10">
    <property type="entry name" value="Winged helix-like DNA-binding domain superfamily/Winged helix DNA-binding domain"/>
    <property type="match status" value="1"/>
</dbReference>
<dbReference type="Pfam" id="PF00072">
    <property type="entry name" value="Response_reg"/>
    <property type="match status" value="1"/>
</dbReference>
<dbReference type="Gene3D" id="6.10.250.690">
    <property type="match status" value="1"/>
</dbReference>
<keyword evidence="3" id="KW-0805">Transcription regulation</keyword>
<dbReference type="GO" id="GO:0000976">
    <property type="term" value="F:transcription cis-regulatory region binding"/>
    <property type="evidence" value="ECO:0007669"/>
    <property type="project" value="TreeGrafter"/>
</dbReference>
<feature type="DNA-binding region" description="OmpR/PhoB-type" evidence="7">
    <location>
        <begin position="135"/>
        <end position="234"/>
    </location>
</feature>
<evidence type="ECO:0000313" key="11">
    <source>
        <dbReference type="Proteomes" id="UP000078356"/>
    </source>
</evidence>
<evidence type="ECO:0000256" key="3">
    <source>
        <dbReference type="ARBA" id="ARBA00023015"/>
    </source>
</evidence>
<evidence type="ECO:0000313" key="10">
    <source>
        <dbReference type="EMBL" id="OAN31490.1"/>
    </source>
</evidence>
<keyword evidence="1 6" id="KW-0597">Phosphoprotein</keyword>
<feature type="domain" description="Response regulatory" evidence="8">
    <location>
        <begin position="5"/>
        <end position="118"/>
    </location>
</feature>
<dbReference type="SUPFAM" id="SSF46894">
    <property type="entry name" value="C-terminal effector domain of the bipartite response regulators"/>
    <property type="match status" value="1"/>
</dbReference>
<dbReference type="SMART" id="SM00862">
    <property type="entry name" value="Trans_reg_C"/>
    <property type="match status" value="1"/>
</dbReference>
<dbReference type="PANTHER" id="PTHR48111:SF4">
    <property type="entry name" value="DNA-BINDING DUAL TRANSCRIPTIONAL REGULATOR OMPR"/>
    <property type="match status" value="1"/>
</dbReference>
<dbReference type="SUPFAM" id="SSF52172">
    <property type="entry name" value="CheY-like"/>
    <property type="match status" value="1"/>
</dbReference>
<dbReference type="InterPro" id="IPR001789">
    <property type="entry name" value="Sig_transdc_resp-reg_receiver"/>
</dbReference>
<evidence type="ECO:0000256" key="4">
    <source>
        <dbReference type="ARBA" id="ARBA00023125"/>
    </source>
</evidence>
<evidence type="ECO:0000256" key="5">
    <source>
        <dbReference type="ARBA" id="ARBA00023163"/>
    </source>
</evidence>
<dbReference type="PROSITE" id="PS50110">
    <property type="entry name" value="RESPONSE_REGULATORY"/>
    <property type="match status" value="1"/>
</dbReference>
<dbReference type="InterPro" id="IPR036388">
    <property type="entry name" value="WH-like_DNA-bd_sf"/>
</dbReference>
<feature type="modified residue" description="4-aspartylphosphate" evidence="6">
    <location>
        <position position="54"/>
    </location>
</feature>
<name>A0A178LLX1_9PSED</name>
<dbReference type="CDD" id="cd00383">
    <property type="entry name" value="trans_reg_C"/>
    <property type="match status" value="1"/>
</dbReference>
<evidence type="ECO:0000256" key="7">
    <source>
        <dbReference type="PROSITE-ProRule" id="PRU01091"/>
    </source>
</evidence>
<proteinExistence type="predicted"/>
<dbReference type="InterPro" id="IPR039420">
    <property type="entry name" value="WalR-like"/>
</dbReference>
<organism evidence="10 11">
    <name type="scientific">Pseudomonas oryzihabitans</name>
    <dbReference type="NCBI Taxonomy" id="47885"/>
    <lineage>
        <taxon>Bacteria</taxon>
        <taxon>Pseudomonadati</taxon>
        <taxon>Pseudomonadota</taxon>
        <taxon>Gammaproteobacteria</taxon>
        <taxon>Pseudomonadales</taxon>
        <taxon>Pseudomonadaceae</taxon>
        <taxon>Pseudomonas</taxon>
    </lineage>
</organism>
<dbReference type="GO" id="GO:0006355">
    <property type="term" value="P:regulation of DNA-templated transcription"/>
    <property type="evidence" value="ECO:0007669"/>
    <property type="project" value="InterPro"/>
</dbReference>
<evidence type="ECO:0000256" key="1">
    <source>
        <dbReference type="ARBA" id="ARBA00022553"/>
    </source>
</evidence>
<dbReference type="InterPro" id="IPR001867">
    <property type="entry name" value="OmpR/PhoB-type_DNA-bd"/>
</dbReference>
<keyword evidence="2" id="KW-0902">Two-component regulatory system</keyword>
<dbReference type="FunFam" id="3.40.50.2300:FF:000001">
    <property type="entry name" value="DNA-binding response regulator PhoB"/>
    <property type="match status" value="1"/>
</dbReference>
<dbReference type="GO" id="GO:0005829">
    <property type="term" value="C:cytosol"/>
    <property type="evidence" value="ECO:0007669"/>
    <property type="project" value="TreeGrafter"/>
</dbReference>
<dbReference type="PANTHER" id="PTHR48111">
    <property type="entry name" value="REGULATOR OF RPOS"/>
    <property type="match status" value="1"/>
</dbReference>
<dbReference type="InterPro" id="IPR011006">
    <property type="entry name" value="CheY-like_superfamily"/>
</dbReference>
<dbReference type="PROSITE" id="PS51755">
    <property type="entry name" value="OMPR_PHOB"/>
    <property type="match status" value="1"/>
</dbReference>
<evidence type="ECO:0000259" key="9">
    <source>
        <dbReference type="PROSITE" id="PS51755"/>
    </source>
</evidence>
<reference evidence="10 11" key="1">
    <citation type="submission" date="2016-04" db="EMBL/GenBank/DDBJ databases">
        <title>Draft Genome Sequences of Staphylococcus capitis Strain H36, S. capitis Strain H65, S. cohnii Strain H62, S. hominis Strain H69, Mycobacterium iranicum Strain H39, Plantibacter sp. Strain H53, Pseudomonas oryzihabitans Strain H72, and Microbacterium sp. Strain H83, isolated from residential settings.</title>
        <authorList>
            <person name="Lymperopoulou D."/>
            <person name="Adams R.I."/>
            <person name="Lindow S."/>
            <person name="Coil D.A."/>
            <person name="Jospin G."/>
            <person name="Eisen J.A."/>
        </authorList>
    </citation>
    <scope>NUCLEOTIDE SEQUENCE [LARGE SCALE GENOMIC DNA]</scope>
    <source>
        <strain evidence="10 11">H72</strain>
    </source>
</reference>
<dbReference type="RefSeq" id="WP_064307066.1">
    <property type="nucleotide sequence ID" value="NZ_LWCR01000004.1"/>
</dbReference>
<evidence type="ECO:0000256" key="6">
    <source>
        <dbReference type="PROSITE-ProRule" id="PRU00169"/>
    </source>
</evidence>
<accession>A0A178LLX1</accession>
<dbReference type="AlphaFoldDB" id="A0A178LLX1"/>
<dbReference type="Pfam" id="PF00486">
    <property type="entry name" value="Trans_reg_C"/>
    <property type="match status" value="1"/>
</dbReference>
<gene>
    <name evidence="10" type="ORF">A4V15_12400</name>
</gene>
<feature type="domain" description="OmpR/PhoB-type" evidence="9">
    <location>
        <begin position="135"/>
        <end position="234"/>
    </location>
</feature>
<dbReference type="OrthoDB" id="9802426at2"/>
<keyword evidence="5" id="KW-0804">Transcription</keyword>
<sequence length="242" mass="27535">MTAIHVLLVDDHRKLREPLAIYLRRQGFEATTAADATRMKALLAQQRFDVIVLDVMLPDGDGFSLCRELRQRDTTPVILLTARGELDDRVLGLEQGADDYLTKPFEPRELVARIRTLHRRSRTTAPPPPRESIPAAIYRFAGWHYAAVSQRLQYPDGSTRRLGQAEARLLLAFLCQPQTVLHRDLLLDRVRPPDCELEDRSLDRQVSRLRLRLADPTGESPLRTVWGRGYLLDCPVEALDGP</sequence>
<evidence type="ECO:0000256" key="2">
    <source>
        <dbReference type="ARBA" id="ARBA00023012"/>
    </source>
</evidence>
<keyword evidence="4 7" id="KW-0238">DNA-binding</keyword>
<dbReference type="SMART" id="SM00448">
    <property type="entry name" value="REC"/>
    <property type="match status" value="1"/>
</dbReference>
<dbReference type="EMBL" id="LWCR01000004">
    <property type="protein sequence ID" value="OAN31490.1"/>
    <property type="molecule type" value="Genomic_DNA"/>
</dbReference>
<protein>
    <submittedName>
        <fullName evidence="10">DNA-binding response regulator</fullName>
    </submittedName>
</protein>
<evidence type="ECO:0000259" key="8">
    <source>
        <dbReference type="PROSITE" id="PS50110"/>
    </source>
</evidence>
<dbReference type="Gene3D" id="3.40.50.2300">
    <property type="match status" value="1"/>
</dbReference>